<dbReference type="InterPro" id="IPR051051">
    <property type="entry name" value="E3_ubiq-ligase_TRIM/RNF"/>
</dbReference>
<evidence type="ECO:0000256" key="6">
    <source>
        <dbReference type="PROSITE-ProRule" id="PRU00024"/>
    </source>
</evidence>
<dbReference type="Pfam" id="PF13445">
    <property type="entry name" value="zf-RING_UBOX"/>
    <property type="match status" value="1"/>
</dbReference>
<dbReference type="OMA" id="ICKTHER"/>
<evidence type="ECO:0000313" key="11">
    <source>
        <dbReference type="Ensembl" id="ENSPNAP00000032714.2"/>
    </source>
</evidence>
<dbReference type="GO" id="GO:0005737">
    <property type="term" value="C:cytoplasm"/>
    <property type="evidence" value="ECO:0007669"/>
    <property type="project" value="UniProtKB-ARBA"/>
</dbReference>
<dbReference type="SMART" id="SM00449">
    <property type="entry name" value="SPRY"/>
    <property type="match status" value="1"/>
</dbReference>
<dbReference type="InterPro" id="IPR013083">
    <property type="entry name" value="Znf_RING/FYVE/PHD"/>
</dbReference>
<gene>
    <name evidence="11" type="primary">TRIM16</name>
</gene>
<proteinExistence type="predicted"/>
<dbReference type="InterPro" id="IPR013320">
    <property type="entry name" value="ConA-like_dom_sf"/>
</dbReference>
<dbReference type="InterPro" id="IPR027370">
    <property type="entry name" value="Znf-RING_euk"/>
</dbReference>
<dbReference type="PROSITE" id="PS50188">
    <property type="entry name" value="B302_SPRY"/>
    <property type="match status" value="1"/>
</dbReference>
<dbReference type="CDD" id="cd19769">
    <property type="entry name" value="Bbox2_TRIM16-like"/>
    <property type="match status" value="1"/>
</dbReference>
<name>A0A3B4EBN0_PYGNA</name>
<dbReference type="PROSITE" id="PS50119">
    <property type="entry name" value="ZF_BBOX"/>
    <property type="match status" value="1"/>
</dbReference>
<dbReference type="Gene3D" id="3.30.40.10">
    <property type="entry name" value="Zinc/RING finger domain, C3HC4 (zinc finger)"/>
    <property type="match status" value="1"/>
</dbReference>
<dbReference type="InterPro" id="IPR000315">
    <property type="entry name" value="Znf_B-box"/>
</dbReference>
<evidence type="ECO:0000256" key="5">
    <source>
        <dbReference type="ARBA" id="ARBA00022859"/>
    </source>
</evidence>
<dbReference type="CDD" id="cd13733">
    <property type="entry name" value="SPRY_PRY_C-I_1"/>
    <property type="match status" value="1"/>
</dbReference>
<evidence type="ECO:0000259" key="8">
    <source>
        <dbReference type="PROSITE" id="PS50089"/>
    </source>
</evidence>
<keyword evidence="1" id="KW-0399">Innate immunity</keyword>
<sequence>MCLLSEDELQCSICLDVFTDPVSTPCGHNYCRVYLKECWDSSSRCQCPVCKTEFPTRPELSVNTAPEKRPSKPTKVLCESCSEEKLEAVKSCLDCGVSYCETHLTPHKTAVKLKKHKLMDPVENLEDYICQKHERPLELFCRDDQTCVCQFCTEGDHKTHSTEKQKAAERQAEEFIKELEQEITELKRRDTELEQLSHTEDHLHLLQVRVPLFLHMLKWVKLCVSLSVDVTLDPDSAHPFLILSDDEKQVRHGDKLPDKPKRFDYCPCVLGKEGFSSGRFYYEVQVSGKTNWDLGVVTESSNRKVQITASPEDGYWTVWLRNETEYKALDSPRVPLSLKQAPQKVGVFVDYEEGLVSFYGVESRCHIYSFTGQSFTEKLYPYFSPCLSEGVKNSAPLIITPVKHQK</sequence>
<dbReference type="SUPFAM" id="SSF49899">
    <property type="entry name" value="Concanavalin A-like lectins/glucanases"/>
    <property type="match status" value="1"/>
</dbReference>
<dbReference type="Gene3D" id="3.30.160.60">
    <property type="entry name" value="Classic Zinc Finger"/>
    <property type="match status" value="1"/>
</dbReference>
<evidence type="ECO:0000256" key="3">
    <source>
        <dbReference type="ARBA" id="ARBA00022771"/>
    </source>
</evidence>
<dbReference type="InterPro" id="IPR003879">
    <property type="entry name" value="Butyrophylin_SPRY"/>
</dbReference>
<feature type="coiled-coil region" evidence="7">
    <location>
        <begin position="162"/>
        <end position="196"/>
    </location>
</feature>
<dbReference type="Ensembl" id="ENSPNAT00000022899.2">
    <property type="protein sequence ID" value="ENSPNAP00000032714.2"/>
    <property type="gene ID" value="ENSPNAG00000020834.2"/>
</dbReference>
<dbReference type="Pfam" id="PF13765">
    <property type="entry name" value="PRY"/>
    <property type="match status" value="1"/>
</dbReference>
<dbReference type="GO" id="GO:0045087">
    <property type="term" value="P:innate immune response"/>
    <property type="evidence" value="ECO:0007669"/>
    <property type="project" value="UniProtKB-KW"/>
</dbReference>
<evidence type="ECO:0000256" key="1">
    <source>
        <dbReference type="ARBA" id="ARBA00022588"/>
    </source>
</evidence>
<dbReference type="Pfam" id="PF00622">
    <property type="entry name" value="SPRY"/>
    <property type="match status" value="1"/>
</dbReference>
<organism evidence="11 12">
    <name type="scientific">Pygocentrus nattereri</name>
    <name type="common">Red-bellied piranha</name>
    <dbReference type="NCBI Taxonomy" id="42514"/>
    <lineage>
        <taxon>Eukaryota</taxon>
        <taxon>Metazoa</taxon>
        <taxon>Chordata</taxon>
        <taxon>Craniata</taxon>
        <taxon>Vertebrata</taxon>
        <taxon>Euteleostomi</taxon>
        <taxon>Actinopterygii</taxon>
        <taxon>Neopterygii</taxon>
        <taxon>Teleostei</taxon>
        <taxon>Ostariophysi</taxon>
        <taxon>Characiformes</taxon>
        <taxon>Characoidei</taxon>
        <taxon>Pygocentrus</taxon>
    </lineage>
</organism>
<evidence type="ECO:0000256" key="4">
    <source>
        <dbReference type="ARBA" id="ARBA00022833"/>
    </source>
</evidence>
<feature type="domain" description="RING-type" evidence="8">
    <location>
        <begin position="11"/>
        <end position="51"/>
    </location>
</feature>
<reference evidence="11" key="3">
    <citation type="submission" date="2025-09" db="UniProtKB">
        <authorList>
            <consortium name="Ensembl"/>
        </authorList>
    </citation>
    <scope>IDENTIFICATION</scope>
</reference>
<dbReference type="InterPro" id="IPR058030">
    <property type="entry name" value="TRIM8/14/16/25/29/45/65_CC"/>
</dbReference>
<dbReference type="Proteomes" id="UP001501920">
    <property type="component" value="Chromosome 2"/>
</dbReference>
<keyword evidence="12" id="KW-1185">Reference proteome</keyword>
<dbReference type="GO" id="GO:0008270">
    <property type="term" value="F:zinc ion binding"/>
    <property type="evidence" value="ECO:0007669"/>
    <property type="project" value="UniProtKB-KW"/>
</dbReference>
<dbReference type="SMART" id="SM00589">
    <property type="entry name" value="PRY"/>
    <property type="match status" value="1"/>
</dbReference>
<dbReference type="Pfam" id="PF25600">
    <property type="entry name" value="TRIM_CC"/>
    <property type="match status" value="1"/>
</dbReference>
<evidence type="ECO:0000256" key="7">
    <source>
        <dbReference type="SAM" id="Coils"/>
    </source>
</evidence>
<evidence type="ECO:0000256" key="2">
    <source>
        <dbReference type="ARBA" id="ARBA00022723"/>
    </source>
</evidence>
<dbReference type="InterPro" id="IPR043136">
    <property type="entry name" value="B30.2/SPRY_sf"/>
</dbReference>
<dbReference type="SMART" id="SM00184">
    <property type="entry name" value="RING"/>
    <property type="match status" value="1"/>
</dbReference>
<dbReference type="PANTHER" id="PTHR25465:SF32">
    <property type="entry name" value="BLOODTHIRSTY-RELATED GENE FAMILY, MEMBER 16 ISOFORM X1-RELATED"/>
    <property type="match status" value="1"/>
</dbReference>
<dbReference type="InterPro" id="IPR001870">
    <property type="entry name" value="B30.2/SPRY"/>
</dbReference>
<evidence type="ECO:0000313" key="12">
    <source>
        <dbReference type="Proteomes" id="UP001501920"/>
    </source>
</evidence>
<feature type="domain" description="B box-type" evidence="9">
    <location>
        <begin position="125"/>
        <end position="165"/>
    </location>
</feature>
<dbReference type="SUPFAM" id="SSF57850">
    <property type="entry name" value="RING/U-box"/>
    <property type="match status" value="1"/>
</dbReference>
<dbReference type="FunFam" id="2.60.120.920:FF:000004">
    <property type="entry name" value="Butyrophilin subfamily 1 member A1"/>
    <property type="match status" value="1"/>
</dbReference>
<feature type="domain" description="B30.2/SPRY" evidence="10">
    <location>
        <begin position="210"/>
        <end position="402"/>
    </location>
</feature>
<evidence type="ECO:0000259" key="10">
    <source>
        <dbReference type="PROSITE" id="PS50188"/>
    </source>
</evidence>
<dbReference type="InterPro" id="IPR003877">
    <property type="entry name" value="SPRY_dom"/>
</dbReference>
<dbReference type="PRINTS" id="PR01407">
    <property type="entry name" value="BUTYPHLNCDUF"/>
</dbReference>
<dbReference type="Gene3D" id="2.60.120.920">
    <property type="match status" value="1"/>
</dbReference>
<keyword evidence="4" id="KW-0862">Zinc</keyword>
<dbReference type="AlphaFoldDB" id="A0A3B4EBN0"/>
<evidence type="ECO:0000259" key="9">
    <source>
        <dbReference type="PROSITE" id="PS50119"/>
    </source>
</evidence>
<keyword evidence="7" id="KW-0175">Coiled coil</keyword>
<dbReference type="InterPro" id="IPR006574">
    <property type="entry name" value="PRY"/>
</dbReference>
<dbReference type="SMART" id="SM00336">
    <property type="entry name" value="BBOX"/>
    <property type="match status" value="2"/>
</dbReference>
<dbReference type="Gene3D" id="4.10.830.40">
    <property type="match status" value="1"/>
</dbReference>
<dbReference type="STRING" id="42514.ENSPNAP00000032714"/>
<keyword evidence="2" id="KW-0479">Metal-binding</keyword>
<protein>
    <submittedName>
        <fullName evidence="11">Uncharacterized protein</fullName>
    </submittedName>
</protein>
<dbReference type="GeneTree" id="ENSGT01040000240385"/>
<accession>A0A3B4EBN0</accession>
<dbReference type="PROSITE" id="PS50089">
    <property type="entry name" value="ZF_RING_2"/>
    <property type="match status" value="1"/>
</dbReference>
<dbReference type="PANTHER" id="PTHR25465">
    <property type="entry name" value="B-BOX DOMAIN CONTAINING"/>
    <property type="match status" value="1"/>
</dbReference>
<keyword evidence="5" id="KW-0391">Immunity</keyword>
<dbReference type="SUPFAM" id="SSF57845">
    <property type="entry name" value="B-box zinc-binding domain"/>
    <property type="match status" value="1"/>
</dbReference>
<dbReference type="InterPro" id="IPR001841">
    <property type="entry name" value="Znf_RING"/>
</dbReference>
<keyword evidence="3 6" id="KW-0863">Zinc-finger</keyword>
<reference evidence="11 12" key="1">
    <citation type="submission" date="2020-10" db="EMBL/GenBank/DDBJ databases">
        <title>Pygocentrus nattereri (red-bellied piranha) genome, fPygNat1, primary haplotype.</title>
        <authorList>
            <person name="Myers G."/>
            <person name="Meyer A."/>
            <person name="Karagic N."/>
            <person name="Pippel M."/>
            <person name="Winkler S."/>
            <person name="Tracey A."/>
            <person name="Wood J."/>
            <person name="Formenti G."/>
            <person name="Howe K."/>
            <person name="Fedrigo O."/>
            <person name="Jarvis E.D."/>
        </authorList>
    </citation>
    <scope>NUCLEOTIDE SEQUENCE [LARGE SCALE GENOMIC DNA]</scope>
</reference>
<reference evidence="11" key="2">
    <citation type="submission" date="2025-08" db="UniProtKB">
        <authorList>
            <consortium name="Ensembl"/>
        </authorList>
    </citation>
    <scope>IDENTIFICATION</scope>
</reference>